<evidence type="ECO:0000313" key="2">
    <source>
        <dbReference type="EMBL" id="MDT0642170.1"/>
    </source>
</evidence>
<gene>
    <name evidence="2" type="ORF">RM553_04925</name>
</gene>
<dbReference type="Proteomes" id="UP001262889">
    <property type="component" value="Unassembled WGS sequence"/>
</dbReference>
<proteinExistence type="predicted"/>
<keyword evidence="3" id="KW-1185">Reference proteome</keyword>
<dbReference type="RefSeq" id="WP_311533844.1">
    <property type="nucleotide sequence ID" value="NZ_JAVRHQ010000004.1"/>
</dbReference>
<reference evidence="2 3" key="1">
    <citation type="submission" date="2023-09" db="EMBL/GenBank/DDBJ databases">
        <authorList>
            <person name="Rey-Velasco X."/>
        </authorList>
    </citation>
    <scope>NUCLEOTIDE SEQUENCE [LARGE SCALE GENOMIC DNA]</scope>
    <source>
        <strain evidence="2 3">F363</strain>
    </source>
</reference>
<organism evidence="2 3">
    <name type="scientific">Autumnicola tepida</name>
    <dbReference type="NCBI Taxonomy" id="3075595"/>
    <lineage>
        <taxon>Bacteria</taxon>
        <taxon>Pseudomonadati</taxon>
        <taxon>Bacteroidota</taxon>
        <taxon>Flavobacteriia</taxon>
        <taxon>Flavobacteriales</taxon>
        <taxon>Flavobacteriaceae</taxon>
        <taxon>Autumnicola</taxon>
    </lineage>
</organism>
<dbReference type="InterPro" id="IPR025248">
    <property type="entry name" value="DUF4007"/>
</dbReference>
<sequence>MTDKMTFSGHDTFHCRLFWLKKGYDYVSSGDSFRDNSGVELGVGRNMVNSIRFYLKAFGIIDQEKKINPLFDELFKSKGWDPFLENEATLYLLHYFLCAENYSSSYNIIFRELRKIKPEFSRSHFVNLVQEKDPSQNQKILEKDFSVFLRNYSVSKSDKIKEEGYSGILSELSLLHEIGKNKKGDPLYRIENKNQEDVPYQVILYCILINLNYGDSISFNSLYSDEKGLGNIFCLDQDVLEEKLIEISQAYDFVTYNSEAGVKEIQFKNKPEGLEILRAYYEN</sequence>
<feature type="domain" description="DUF4007" evidence="1">
    <location>
        <begin position="7"/>
        <end position="281"/>
    </location>
</feature>
<dbReference type="EMBL" id="JAVRHQ010000004">
    <property type="protein sequence ID" value="MDT0642170.1"/>
    <property type="molecule type" value="Genomic_DNA"/>
</dbReference>
<evidence type="ECO:0000259" key="1">
    <source>
        <dbReference type="Pfam" id="PF13182"/>
    </source>
</evidence>
<name>A0ABU3C748_9FLAO</name>
<dbReference type="Pfam" id="PF13182">
    <property type="entry name" value="DUF4007"/>
    <property type="match status" value="1"/>
</dbReference>
<protein>
    <submittedName>
        <fullName evidence="2">DUF4007 family protein</fullName>
    </submittedName>
</protein>
<accession>A0ABU3C748</accession>
<evidence type="ECO:0000313" key="3">
    <source>
        <dbReference type="Proteomes" id="UP001262889"/>
    </source>
</evidence>
<comment type="caution">
    <text evidence="2">The sequence shown here is derived from an EMBL/GenBank/DDBJ whole genome shotgun (WGS) entry which is preliminary data.</text>
</comment>